<dbReference type="Gene3D" id="1.20.5.170">
    <property type="match status" value="1"/>
</dbReference>
<feature type="region of interest" description="Disordered" evidence="5">
    <location>
        <begin position="1"/>
        <end position="28"/>
    </location>
</feature>
<organism evidence="7 8">
    <name type="scientific">Arxiozyma heterogenica</name>
    <dbReference type="NCBI Taxonomy" id="278026"/>
    <lineage>
        <taxon>Eukaryota</taxon>
        <taxon>Fungi</taxon>
        <taxon>Dikarya</taxon>
        <taxon>Ascomycota</taxon>
        <taxon>Saccharomycotina</taxon>
        <taxon>Saccharomycetes</taxon>
        <taxon>Saccharomycetales</taxon>
        <taxon>Saccharomycetaceae</taxon>
        <taxon>Arxiozyma</taxon>
    </lineage>
</organism>
<dbReference type="PROSITE" id="PS50217">
    <property type="entry name" value="BZIP"/>
    <property type="match status" value="1"/>
</dbReference>
<feature type="region of interest" description="Disordered" evidence="5">
    <location>
        <begin position="404"/>
        <end position="455"/>
    </location>
</feature>
<reference evidence="8" key="1">
    <citation type="submission" date="2023-07" db="EMBL/GenBank/DDBJ databases">
        <title>A draft genome of Kazachstania heterogenica Y-27499.</title>
        <authorList>
            <person name="Donic C."/>
            <person name="Kralova J.S."/>
            <person name="Fidel L."/>
            <person name="Ben-Dor S."/>
            <person name="Jung S."/>
        </authorList>
    </citation>
    <scope>NUCLEOTIDE SEQUENCE [LARGE SCALE GENOMIC DNA]</scope>
    <source>
        <strain evidence="8">Y27499</strain>
    </source>
</reference>
<feature type="compositionally biased region" description="Polar residues" evidence="5">
    <location>
        <begin position="1"/>
        <end position="15"/>
    </location>
</feature>
<evidence type="ECO:0000259" key="6">
    <source>
        <dbReference type="PROSITE" id="PS50217"/>
    </source>
</evidence>
<evidence type="ECO:0000256" key="2">
    <source>
        <dbReference type="ARBA" id="ARBA00023015"/>
    </source>
</evidence>
<evidence type="ECO:0000256" key="1">
    <source>
        <dbReference type="ARBA" id="ARBA00004123"/>
    </source>
</evidence>
<dbReference type="InterPro" id="IPR051027">
    <property type="entry name" value="bZIP_transcription_factors"/>
</dbReference>
<feature type="compositionally biased region" description="Polar residues" evidence="5">
    <location>
        <begin position="242"/>
        <end position="253"/>
    </location>
</feature>
<dbReference type="PROSITE" id="PS00036">
    <property type="entry name" value="BZIP_BASIC"/>
    <property type="match status" value="1"/>
</dbReference>
<proteinExistence type="predicted"/>
<evidence type="ECO:0000256" key="5">
    <source>
        <dbReference type="SAM" id="MobiDB-lite"/>
    </source>
</evidence>
<protein>
    <recommendedName>
        <fullName evidence="6">BZIP domain-containing protein</fullName>
    </recommendedName>
</protein>
<keyword evidence="4" id="KW-0539">Nucleus</keyword>
<evidence type="ECO:0000313" key="7">
    <source>
        <dbReference type="EMBL" id="KAK5781022.1"/>
    </source>
</evidence>
<gene>
    <name evidence="7" type="ORF">RI543_001410</name>
</gene>
<feature type="compositionally biased region" description="Low complexity" evidence="5">
    <location>
        <begin position="163"/>
        <end position="176"/>
    </location>
</feature>
<feature type="compositionally biased region" description="Low complexity" evidence="5">
    <location>
        <begin position="184"/>
        <end position="211"/>
    </location>
</feature>
<name>A0AAN8A7L2_9SACH</name>
<evidence type="ECO:0000256" key="3">
    <source>
        <dbReference type="ARBA" id="ARBA00023163"/>
    </source>
</evidence>
<feature type="compositionally biased region" description="Low complexity" evidence="5">
    <location>
        <begin position="219"/>
        <end position="241"/>
    </location>
</feature>
<dbReference type="Proteomes" id="UP001306508">
    <property type="component" value="Unassembled WGS sequence"/>
</dbReference>
<comment type="caution">
    <text evidence="7">The sequence shown here is derived from an EMBL/GenBank/DDBJ whole genome shotgun (WGS) entry which is preliminary data.</text>
</comment>
<dbReference type="EMBL" id="JAWIZZ010000038">
    <property type="protein sequence ID" value="KAK5781022.1"/>
    <property type="molecule type" value="Genomic_DNA"/>
</dbReference>
<keyword evidence="2" id="KW-0805">Transcription regulation</keyword>
<dbReference type="Pfam" id="PF00170">
    <property type="entry name" value="bZIP_1"/>
    <property type="match status" value="1"/>
</dbReference>
<sequence>MRFPQELQNPHQGQQAAPPLPPDIPNLTTNYQHDILYYSQHQLQNQPTLSQAHLNQYLDTTRYIDTNTTSTSTDNNSNNSSISSGKNKNNNPSNILKNDMVSLNNIIKETGNSFVSESLMNNPLLSKNNQAILSHINLNQLPANPDSIHGSDQIPQVSISQINSTTSRKSKNTNNNCDSNGPKNSNITHINNNNTASTASSISNSTLSHLHSGNHDKINTCNNSNTSNSSNASNISSTNTNVDSSNLSTTTIPNGELVKPPQMNNPEIKKEYNMREIPQHTKSMYYNLMNNNPHVINDPSIQESLSPYFQPFGVDVSHLPMTNPPIFQTSLPLYDEPVGRRRISISNGQISQLGEDIETVENLYNTQPPPMPSKGSISSSHPVIDDTVRKQQISVQVARAIHKDMLKSSPSNITPRNELSHPSTQTQPPVQIQSGPQQEGWSQNASPGNFVPPNTMQSQYALLVGQEQSIPPHNQLNDINPMTNPSLMVHQQLPLSFNQQNLPLQTQPHINQQHATLSQRNISNMVNNSINSNAKTMTPSPYMKQETISPNTIPDNSIGKSPPPNDVKFPGTEAWKRARLLERNRIAASKCRQRKKIAQLQLQKDFDNLSRENIVIKKKLKYYEKLITKFRKFTESHFQNCHKSDGLNDLKMIEDMLMIDQDIHELDDNNSVIGLTDASYMK</sequence>
<dbReference type="SMART" id="SM00338">
    <property type="entry name" value="BRLZ"/>
    <property type="match status" value="1"/>
</dbReference>
<feature type="region of interest" description="Disordered" evidence="5">
    <location>
        <begin position="67"/>
        <end position="96"/>
    </location>
</feature>
<dbReference type="GO" id="GO:0003700">
    <property type="term" value="F:DNA-binding transcription factor activity"/>
    <property type="evidence" value="ECO:0007669"/>
    <property type="project" value="InterPro"/>
</dbReference>
<dbReference type="CDD" id="cd14687">
    <property type="entry name" value="bZIP_ATF2"/>
    <property type="match status" value="1"/>
</dbReference>
<dbReference type="InterPro" id="IPR046347">
    <property type="entry name" value="bZIP_sf"/>
</dbReference>
<feature type="region of interest" description="Disordered" evidence="5">
    <location>
        <begin position="163"/>
        <end position="267"/>
    </location>
</feature>
<keyword evidence="8" id="KW-1185">Reference proteome</keyword>
<keyword evidence="3" id="KW-0804">Transcription</keyword>
<dbReference type="InterPro" id="IPR004827">
    <property type="entry name" value="bZIP"/>
</dbReference>
<evidence type="ECO:0000256" key="4">
    <source>
        <dbReference type="ARBA" id="ARBA00023242"/>
    </source>
</evidence>
<dbReference type="AlphaFoldDB" id="A0AAN8A7L2"/>
<accession>A0AAN8A7L2</accession>
<feature type="compositionally biased region" description="Polar residues" evidence="5">
    <location>
        <begin position="408"/>
        <end position="455"/>
    </location>
</feature>
<dbReference type="PANTHER" id="PTHR19304">
    <property type="entry name" value="CYCLIC-AMP RESPONSE ELEMENT BINDING PROTEIN"/>
    <property type="match status" value="1"/>
</dbReference>
<dbReference type="GO" id="GO:0005634">
    <property type="term" value="C:nucleus"/>
    <property type="evidence" value="ECO:0007669"/>
    <property type="project" value="UniProtKB-SubCell"/>
</dbReference>
<feature type="domain" description="BZIP" evidence="6">
    <location>
        <begin position="576"/>
        <end position="637"/>
    </location>
</feature>
<dbReference type="SUPFAM" id="SSF57959">
    <property type="entry name" value="Leucine zipper domain"/>
    <property type="match status" value="1"/>
</dbReference>
<evidence type="ECO:0000313" key="8">
    <source>
        <dbReference type="Proteomes" id="UP001306508"/>
    </source>
</evidence>
<comment type="subcellular location">
    <subcellularLocation>
        <location evidence="1">Nucleus</location>
    </subcellularLocation>
</comment>